<name>A0ABW3EJK4_9ACTN</name>
<accession>A0ABW3EJK4</accession>
<keyword evidence="1" id="KW-0472">Membrane</keyword>
<comment type="caution">
    <text evidence="2">The sequence shown here is derived from an EMBL/GenBank/DDBJ whole genome shotgun (WGS) entry which is preliminary data.</text>
</comment>
<sequence>MSPRSGSPHSAAAQSGAGSVVIRLRPFRMAGQRGGLPVLVHAGEQVLRLAPGDNPLPLPPGVWPVRVWCSYFGIKVGKAETTVDTRAGGTVLLHYAPPHTIYSGGALAYEPVERPGRSVLVGIFVGAFALVVAMVLLGMLLA</sequence>
<evidence type="ECO:0000256" key="1">
    <source>
        <dbReference type="SAM" id="Phobius"/>
    </source>
</evidence>
<keyword evidence="3" id="KW-1185">Reference proteome</keyword>
<keyword evidence="1" id="KW-0812">Transmembrane</keyword>
<feature type="transmembrane region" description="Helical" evidence="1">
    <location>
        <begin position="119"/>
        <end position="141"/>
    </location>
</feature>
<keyword evidence="1" id="KW-1133">Transmembrane helix</keyword>
<evidence type="ECO:0000313" key="3">
    <source>
        <dbReference type="Proteomes" id="UP001596972"/>
    </source>
</evidence>
<dbReference type="EMBL" id="JBHTJA010000003">
    <property type="protein sequence ID" value="MFD0899497.1"/>
    <property type="molecule type" value="Genomic_DNA"/>
</dbReference>
<evidence type="ECO:0000313" key="2">
    <source>
        <dbReference type="EMBL" id="MFD0899497.1"/>
    </source>
</evidence>
<organism evidence="2 3">
    <name type="scientific">Actinomadura sediminis</name>
    <dbReference type="NCBI Taxonomy" id="1038904"/>
    <lineage>
        <taxon>Bacteria</taxon>
        <taxon>Bacillati</taxon>
        <taxon>Actinomycetota</taxon>
        <taxon>Actinomycetes</taxon>
        <taxon>Streptosporangiales</taxon>
        <taxon>Thermomonosporaceae</taxon>
        <taxon>Actinomadura</taxon>
    </lineage>
</organism>
<dbReference type="RefSeq" id="WP_378296347.1">
    <property type="nucleotide sequence ID" value="NZ_JBHTJA010000003.1"/>
</dbReference>
<protein>
    <recommendedName>
        <fullName evidence="4">DUF3592 domain-containing protein</fullName>
    </recommendedName>
</protein>
<proteinExistence type="predicted"/>
<reference evidence="3" key="1">
    <citation type="journal article" date="2019" name="Int. J. Syst. Evol. Microbiol.">
        <title>The Global Catalogue of Microorganisms (GCM) 10K type strain sequencing project: providing services to taxonomists for standard genome sequencing and annotation.</title>
        <authorList>
            <consortium name="The Broad Institute Genomics Platform"/>
            <consortium name="The Broad Institute Genome Sequencing Center for Infectious Disease"/>
            <person name="Wu L."/>
            <person name="Ma J."/>
        </authorList>
    </citation>
    <scope>NUCLEOTIDE SEQUENCE [LARGE SCALE GENOMIC DNA]</scope>
    <source>
        <strain evidence="3">JCM 31202</strain>
    </source>
</reference>
<dbReference type="Proteomes" id="UP001596972">
    <property type="component" value="Unassembled WGS sequence"/>
</dbReference>
<gene>
    <name evidence="2" type="ORF">ACFQ11_03775</name>
</gene>
<evidence type="ECO:0008006" key="4">
    <source>
        <dbReference type="Google" id="ProtNLM"/>
    </source>
</evidence>